<organism evidence="4 5">
    <name type="scientific">Natronococcus amylolyticus DSM 10524</name>
    <dbReference type="NCBI Taxonomy" id="1227497"/>
    <lineage>
        <taxon>Archaea</taxon>
        <taxon>Methanobacteriati</taxon>
        <taxon>Methanobacteriota</taxon>
        <taxon>Stenosarchaea group</taxon>
        <taxon>Halobacteria</taxon>
        <taxon>Halobacteriales</taxon>
        <taxon>Natrialbaceae</taxon>
        <taxon>Natronococcus</taxon>
    </lineage>
</organism>
<keyword evidence="2" id="KW-0974">Archaeal flagellum</keyword>
<dbReference type="GO" id="GO:0097589">
    <property type="term" value="C:archaeal-type flagellum"/>
    <property type="evidence" value="ECO:0007669"/>
    <property type="project" value="UniProtKB-SubCell"/>
</dbReference>
<dbReference type="EMBL" id="AOIB01000005">
    <property type="protein sequence ID" value="ELY61438.1"/>
    <property type="molecule type" value="Genomic_DNA"/>
</dbReference>
<comment type="caution">
    <text evidence="4">The sequence shown here is derived from an EMBL/GenBank/DDBJ whole genome shotgun (WGS) entry which is preliminary data.</text>
</comment>
<dbReference type="Proteomes" id="UP000011688">
    <property type="component" value="Unassembled WGS sequence"/>
</dbReference>
<protein>
    <recommendedName>
        <fullName evidence="3">Archaeal flagella protein FlaD/E domain-containing protein</fullName>
    </recommendedName>
</protein>
<dbReference type="InterPro" id="IPR052494">
    <property type="entry name" value="Flagella_assembly_related"/>
</dbReference>
<dbReference type="AlphaFoldDB" id="L9XL99"/>
<dbReference type="OrthoDB" id="308199at2157"/>
<accession>L9XL99</accession>
<proteinExistence type="predicted"/>
<comment type="subcellular location">
    <subcellularLocation>
        <location evidence="1">Archaeal flagellum</location>
    </subcellularLocation>
</comment>
<reference evidence="4 5" key="1">
    <citation type="journal article" date="2014" name="PLoS Genet.">
        <title>Phylogenetically driven sequencing of extremely halophilic archaea reveals strategies for static and dynamic osmo-response.</title>
        <authorList>
            <person name="Becker E.A."/>
            <person name="Seitzer P.M."/>
            <person name="Tritt A."/>
            <person name="Larsen D."/>
            <person name="Krusor M."/>
            <person name="Yao A.I."/>
            <person name="Wu D."/>
            <person name="Madern D."/>
            <person name="Eisen J.A."/>
            <person name="Darling A.E."/>
            <person name="Facciotti M.T."/>
        </authorList>
    </citation>
    <scope>NUCLEOTIDE SEQUENCE [LARGE SCALE GENOMIC DNA]</scope>
    <source>
        <strain evidence="4 5">DSM 10524</strain>
    </source>
</reference>
<dbReference type="GO" id="GO:0097588">
    <property type="term" value="P:archaeal or bacterial-type flagellum-dependent cell motility"/>
    <property type="evidence" value="ECO:0007669"/>
    <property type="project" value="InterPro"/>
</dbReference>
<evidence type="ECO:0000313" key="5">
    <source>
        <dbReference type="Proteomes" id="UP000011688"/>
    </source>
</evidence>
<dbReference type="PANTHER" id="PTHR40698">
    <property type="entry name" value="FLAGELLA-RELATED PROTEIN E-RELATED-RELATED"/>
    <property type="match status" value="1"/>
</dbReference>
<dbReference type="eggNOG" id="arCOG02964">
    <property type="taxonomic scope" value="Archaea"/>
</dbReference>
<dbReference type="STRING" id="1227497.C491_01232"/>
<evidence type="ECO:0000313" key="4">
    <source>
        <dbReference type="EMBL" id="ELY61438.1"/>
    </source>
</evidence>
<evidence type="ECO:0000256" key="1">
    <source>
        <dbReference type="ARBA" id="ARBA00004618"/>
    </source>
</evidence>
<keyword evidence="5" id="KW-1185">Reference proteome</keyword>
<evidence type="ECO:0000256" key="2">
    <source>
        <dbReference type="ARBA" id="ARBA00022440"/>
    </source>
</evidence>
<sequence length="141" mass="15539">MTDTMPYLETLDGPTDRTDVTIEWVRYLTDRFGTTGALNCLRYYEELGWIGPRAREQLVAYVRGVSRGDAAHPDADVASPIDSLEGSAFAAHARSLAYVARINGESLADDVLVGRMADQRIDRQFDARSEDVGDVVGIVDE</sequence>
<gene>
    <name evidence="4" type="ORF">C491_01232</name>
</gene>
<dbReference type="Pfam" id="PF04659">
    <property type="entry name" value="Arch_fla_DE"/>
    <property type="match status" value="1"/>
</dbReference>
<evidence type="ECO:0000259" key="3">
    <source>
        <dbReference type="Pfam" id="PF04659"/>
    </source>
</evidence>
<name>L9XL99_9EURY</name>
<dbReference type="InterPro" id="IPR006752">
    <property type="entry name" value="Arch_fla_DE"/>
</dbReference>
<dbReference type="RefSeq" id="WP_005553137.1">
    <property type="nucleotide sequence ID" value="NZ_AOIB01000005.1"/>
</dbReference>
<feature type="domain" description="Archaeal flagella protein FlaD/E" evidence="3">
    <location>
        <begin position="5"/>
        <end position="104"/>
    </location>
</feature>
<dbReference type="PANTHER" id="PTHR40698:SF2">
    <property type="entry name" value="FLAGELLA-RELATED PROTEIN C-RELATED"/>
    <property type="match status" value="1"/>
</dbReference>